<dbReference type="Proteomes" id="UP001152561">
    <property type="component" value="Unassembled WGS sequence"/>
</dbReference>
<proteinExistence type="predicted"/>
<name>A0A9Q1LBI2_9SOLA</name>
<sequence>MCERITSSYSATTCISGGNLSSKSKPSYNPSREEKKEIGNWREYRHHLPQLSVGINHSRSNEVTSVNKVDGTNVSSHFNGKLSRNIEAKLEKANKLREGNASDRIRDSVNGTETKVGKTFNGS</sequence>
<keyword evidence="3" id="KW-1185">Reference proteome</keyword>
<feature type="region of interest" description="Disordered" evidence="1">
    <location>
        <begin position="97"/>
        <end position="123"/>
    </location>
</feature>
<feature type="compositionally biased region" description="Basic and acidic residues" evidence="1">
    <location>
        <begin position="97"/>
        <end position="107"/>
    </location>
</feature>
<evidence type="ECO:0000313" key="2">
    <source>
        <dbReference type="EMBL" id="KAJ8532587.1"/>
    </source>
</evidence>
<evidence type="ECO:0000313" key="3">
    <source>
        <dbReference type="Proteomes" id="UP001152561"/>
    </source>
</evidence>
<accession>A0A9Q1LBI2</accession>
<gene>
    <name evidence="2" type="ORF">K7X08_012510</name>
</gene>
<protein>
    <submittedName>
        <fullName evidence="2">Uncharacterized protein</fullName>
    </submittedName>
</protein>
<dbReference type="EMBL" id="JAJAGQ010000020">
    <property type="protein sequence ID" value="KAJ8532587.1"/>
    <property type="molecule type" value="Genomic_DNA"/>
</dbReference>
<reference evidence="3" key="1">
    <citation type="journal article" date="2023" name="Proc. Natl. Acad. Sci. U.S.A.">
        <title>Genomic and structural basis for evolution of tropane alkaloid biosynthesis.</title>
        <authorList>
            <person name="Wanga Y.-J."/>
            <person name="Taina T."/>
            <person name="Yua J.-Y."/>
            <person name="Lia J."/>
            <person name="Xua B."/>
            <person name="Chenc J."/>
            <person name="D'Auriad J.C."/>
            <person name="Huanga J.-P."/>
            <person name="Huanga S.-X."/>
        </authorList>
    </citation>
    <scope>NUCLEOTIDE SEQUENCE [LARGE SCALE GENOMIC DNA]</scope>
    <source>
        <strain evidence="3">cv. KIB-2019</strain>
    </source>
</reference>
<feature type="compositionally biased region" description="Polar residues" evidence="1">
    <location>
        <begin position="15"/>
        <end position="30"/>
    </location>
</feature>
<organism evidence="2 3">
    <name type="scientific">Anisodus acutangulus</name>
    <dbReference type="NCBI Taxonomy" id="402998"/>
    <lineage>
        <taxon>Eukaryota</taxon>
        <taxon>Viridiplantae</taxon>
        <taxon>Streptophyta</taxon>
        <taxon>Embryophyta</taxon>
        <taxon>Tracheophyta</taxon>
        <taxon>Spermatophyta</taxon>
        <taxon>Magnoliopsida</taxon>
        <taxon>eudicotyledons</taxon>
        <taxon>Gunneridae</taxon>
        <taxon>Pentapetalae</taxon>
        <taxon>asterids</taxon>
        <taxon>lamiids</taxon>
        <taxon>Solanales</taxon>
        <taxon>Solanaceae</taxon>
        <taxon>Solanoideae</taxon>
        <taxon>Hyoscyameae</taxon>
        <taxon>Anisodus</taxon>
    </lineage>
</organism>
<comment type="caution">
    <text evidence="2">The sequence shown here is derived from an EMBL/GenBank/DDBJ whole genome shotgun (WGS) entry which is preliminary data.</text>
</comment>
<dbReference type="AlphaFoldDB" id="A0A9Q1LBI2"/>
<feature type="region of interest" description="Disordered" evidence="1">
    <location>
        <begin position="15"/>
        <end position="36"/>
    </location>
</feature>
<evidence type="ECO:0000256" key="1">
    <source>
        <dbReference type="SAM" id="MobiDB-lite"/>
    </source>
</evidence>